<dbReference type="Gene3D" id="3.40.50.1820">
    <property type="entry name" value="alpha/beta hydrolase"/>
    <property type="match status" value="1"/>
</dbReference>
<keyword evidence="10" id="KW-0443">Lipid metabolism</keyword>
<evidence type="ECO:0000256" key="4">
    <source>
        <dbReference type="ARBA" id="ARBA00012423"/>
    </source>
</evidence>
<keyword evidence="6" id="KW-0719">Serine esterase</keyword>
<evidence type="ECO:0000256" key="1">
    <source>
        <dbReference type="ARBA" id="ARBA00004123"/>
    </source>
</evidence>
<evidence type="ECO:0000259" key="15">
    <source>
        <dbReference type="Pfam" id="PF02230"/>
    </source>
</evidence>
<keyword evidence="7" id="KW-0963">Cytoplasm</keyword>
<dbReference type="InterPro" id="IPR050565">
    <property type="entry name" value="LYPA1-2/EST-like"/>
</dbReference>
<feature type="domain" description="Phospholipase/carboxylesterase/thioesterase" evidence="15">
    <location>
        <begin position="16"/>
        <end position="230"/>
    </location>
</feature>
<comment type="function">
    <text evidence="12">Hydrolyzes fatty acids from S-acylated cysteine residues in proteins with a strong preference for palmitoylated G-alpha proteins over other acyl substrates. Mediates the deacylation of G-alpha proteins such as GPA1 in vivo, but has weak or no activity toward palmitoylated Ras proteins. Has weak lysophospholipase activity in vitro; however such activity may not exist in vivo.</text>
</comment>
<evidence type="ECO:0000256" key="5">
    <source>
        <dbReference type="ARBA" id="ARBA00014923"/>
    </source>
</evidence>
<keyword evidence="9" id="KW-0276">Fatty acid metabolism</keyword>
<evidence type="ECO:0000256" key="12">
    <source>
        <dbReference type="ARBA" id="ARBA00029392"/>
    </source>
</evidence>
<dbReference type="GO" id="GO:0006631">
    <property type="term" value="P:fatty acid metabolic process"/>
    <property type="evidence" value="ECO:0007669"/>
    <property type="project" value="UniProtKB-KW"/>
</dbReference>
<protein>
    <recommendedName>
        <fullName evidence="5">Acyl-protein thioesterase 1</fullName>
        <ecNumber evidence="4">3.1.2.22</ecNumber>
    </recommendedName>
    <alternativeName>
        <fullName evidence="13">Palmitoyl-protein hydrolase</fullName>
    </alternativeName>
</protein>
<accession>A0A9P5VB64</accession>
<evidence type="ECO:0000256" key="11">
    <source>
        <dbReference type="ARBA" id="ARBA00023242"/>
    </source>
</evidence>
<evidence type="ECO:0000256" key="7">
    <source>
        <dbReference type="ARBA" id="ARBA00022490"/>
    </source>
</evidence>
<dbReference type="Proteomes" id="UP000748756">
    <property type="component" value="Unassembled WGS sequence"/>
</dbReference>
<dbReference type="InterPro" id="IPR029058">
    <property type="entry name" value="AB_hydrolase_fold"/>
</dbReference>
<evidence type="ECO:0000313" key="16">
    <source>
        <dbReference type="EMBL" id="KAF9150561.1"/>
    </source>
</evidence>
<dbReference type="OrthoDB" id="2418081at2759"/>
<dbReference type="FunFam" id="3.40.50.1820:FF:000276">
    <property type="entry name" value="Acyl-protein thioesterase 1"/>
    <property type="match status" value="1"/>
</dbReference>
<gene>
    <name evidence="16" type="ORF">BG015_007649</name>
</gene>
<evidence type="ECO:0000256" key="3">
    <source>
        <dbReference type="ARBA" id="ARBA00006499"/>
    </source>
</evidence>
<dbReference type="GO" id="GO:0005737">
    <property type="term" value="C:cytoplasm"/>
    <property type="evidence" value="ECO:0007669"/>
    <property type="project" value="UniProtKB-SubCell"/>
</dbReference>
<evidence type="ECO:0000256" key="14">
    <source>
        <dbReference type="ARBA" id="ARBA00047337"/>
    </source>
</evidence>
<comment type="subcellular location">
    <subcellularLocation>
        <location evidence="2">Cytoplasm</location>
    </subcellularLocation>
    <subcellularLocation>
        <location evidence="1">Nucleus</location>
    </subcellularLocation>
</comment>
<dbReference type="SUPFAM" id="SSF53474">
    <property type="entry name" value="alpha/beta-Hydrolases"/>
    <property type="match status" value="1"/>
</dbReference>
<dbReference type="EMBL" id="JAAAUQ010000405">
    <property type="protein sequence ID" value="KAF9150561.1"/>
    <property type="molecule type" value="Genomic_DNA"/>
</dbReference>
<keyword evidence="8" id="KW-0378">Hydrolase</keyword>
<dbReference type="Pfam" id="PF02230">
    <property type="entry name" value="Abhydrolase_2"/>
    <property type="match status" value="1"/>
</dbReference>
<dbReference type="GO" id="GO:0052689">
    <property type="term" value="F:carboxylic ester hydrolase activity"/>
    <property type="evidence" value="ECO:0007669"/>
    <property type="project" value="UniProtKB-KW"/>
</dbReference>
<dbReference type="EC" id="3.1.2.22" evidence="4"/>
<dbReference type="InterPro" id="IPR003140">
    <property type="entry name" value="PLipase/COase/thioEstase"/>
</dbReference>
<keyword evidence="17" id="KW-1185">Reference proteome</keyword>
<evidence type="ECO:0000256" key="9">
    <source>
        <dbReference type="ARBA" id="ARBA00022832"/>
    </source>
</evidence>
<comment type="caution">
    <text evidence="16">The sequence shown here is derived from an EMBL/GenBank/DDBJ whole genome shotgun (WGS) entry which is preliminary data.</text>
</comment>
<evidence type="ECO:0000256" key="2">
    <source>
        <dbReference type="ARBA" id="ARBA00004496"/>
    </source>
</evidence>
<evidence type="ECO:0000256" key="10">
    <source>
        <dbReference type="ARBA" id="ARBA00023098"/>
    </source>
</evidence>
<dbReference type="PANTHER" id="PTHR10655:SF17">
    <property type="entry name" value="LYSOPHOSPHOLIPASE-LIKE PROTEIN 1"/>
    <property type="match status" value="1"/>
</dbReference>
<dbReference type="AlphaFoldDB" id="A0A9P5VB64"/>
<evidence type="ECO:0000256" key="8">
    <source>
        <dbReference type="ARBA" id="ARBA00022801"/>
    </source>
</evidence>
<evidence type="ECO:0000256" key="6">
    <source>
        <dbReference type="ARBA" id="ARBA00022487"/>
    </source>
</evidence>
<reference evidence="16" key="1">
    <citation type="journal article" date="2020" name="Fungal Divers.">
        <title>Resolving the Mortierellaceae phylogeny through synthesis of multi-gene phylogenetics and phylogenomics.</title>
        <authorList>
            <person name="Vandepol N."/>
            <person name="Liber J."/>
            <person name="Desiro A."/>
            <person name="Na H."/>
            <person name="Kennedy M."/>
            <person name="Barry K."/>
            <person name="Grigoriev I.V."/>
            <person name="Miller A.N."/>
            <person name="O'Donnell K."/>
            <person name="Stajich J.E."/>
            <person name="Bonito G."/>
        </authorList>
    </citation>
    <scope>NUCLEOTIDE SEQUENCE</scope>
    <source>
        <strain evidence="16">NRRL 6426</strain>
    </source>
</reference>
<keyword evidence="11" id="KW-0539">Nucleus</keyword>
<evidence type="ECO:0000313" key="17">
    <source>
        <dbReference type="Proteomes" id="UP000748756"/>
    </source>
</evidence>
<sequence length="241" mass="26739">MALETMASTLAKLTTVVHDATTKHTATVIFLHGFGDSGAGWAPVGEQLSEYVPHVKFIFPNAPALPITANGGMRSPAWYDIKSLSTIQHEQDEQGLLRSRQQVMELVREEVDKNKIPANRIVLGGFSQGCVLSLLTALTSEYRFAGVTALSGYLPLHFKIMTMVSDANRKAPIFWGHGDADQVVKYKYGEQSVEFLKEHKYTVRFHTYPRMGHSACPQELGDLLSFFNEVIPEELPVMAKA</sequence>
<dbReference type="GO" id="GO:0008474">
    <property type="term" value="F:palmitoyl-(protein) hydrolase activity"/>
    <property type="evidence" value="ECO:0007669"/>
    <property type="project" value="UniProtKB-EC"/>
</dbReference>
<comment type="catalytic activity">
    <reaction evidence="14">
        <text>S-hexadecanoyl-L-cysteinyl-[protein] + H2O = L-cysteinyl-[protein] + hexadecanoate + H(+)</text>
        <dbReference type="Rhea" id="RHEA:19233"/>
        <dbReference type="Rhea" id="RHEA-COMP:10131"/>
        <dbReference type="Rhea" id="RHEA-COMP:11032"/>
        <dbReference type="ChEBI" id="CHEBI:7896"/>
        <dbReference type="ChEBI" id="CHEBI:15377"/>
        <dbReference type="ChEBI" id="CHEBI:15378"/>
        <dbReference type="ChEBI" id="CHEBI:29950"/>
        <dbReference type="ChEBI" id="CHEBI:74151"/>
        <dbReference type="EC" id="3.1.2.22"/>
    </reaction>
</comment>
<name>A0A9P5VB64_9FUNG</name>
<dbReference type="GO" id="GO:0005634">
    <property type="term" value="C:nucleus"/>
    <property type="evidence" value="ECO:0007669"/>
    <property type="project" value="UniProtKB-SubCell"/>
</dbReference>
<comment type="similarity">
    <text evidence="3">Belongs to the AB hydrolase superfamily. AB hydrolase 2 family.</text>
</comment>
<proteinExistence type="inferred from homology"/>
<dbReference type="PANTHER" id="PTHR10655">
    <property type="entry name" value="LYSOPHOSPHOLIPASE-RELATED"/>
    <property type="match status" value="1"/>
</dbReference>
<organism evidence="16 17">
    <name type="scientific">Linnemannia schmuckeri</name>
    <dbReference type="NCBI Taxonomy" id="64567"/>
    <lineage>
        <taxon>Eukaryota</taxon>
        <taxon>Fungi</taxon>
        <taxon>Fungi incertae sedis</taxon>
        <taxon>Mucoromycota</taxon>
        <taxon>Mortierellomycotina</taxon>
        <taxon>Mortierellomycetes</taxon>
        <taxon>Mortierellales</taxon>
        <taxon>Mortierellaceae</taxon>
        <taxon>Linnemannia</taxon>
    </lineage>
</organism>
<evidence type="ECO:0000256" key="13">
    <source>
        <dbReference type="ARBA" id="ARBA00031195"/>
    </source>
</evidence>